<keyword evidence="3" id="KW-1185">Reference proteome</keyword>
<dbReference type="Proteomes" id="UP000580718">
    <property type="component" value="Unassembled WGS sequence"/>
</dbReference>
<dbReference type="PANTHER" id="PTHR35841">
    <property type="entry name" value="PHOSPHONATES-BINDING PERIPLASMIC PROTEIN"/>
    <property type="match status" value="1"/>
</dbReference>
<dbReference type="Pfam" id="PF12974">
    <property type="entry name" value="Phosphonate-bd"/>
    <property type="match status" value="1"/>
</dbReference>
<evidence type="ECO:0000313" key="2">
    <source>
        <dbReference type="EMBL" id="PZA21099.1"/>
    </source>
</evidence>
<evidence type="ECO:0000313" key="4">
    <source>
        <dbReference type="Proteomes" id="UP000580718"/>
    </source>
</evidence>
<protein>
    <submittedName>
        <fullName evidence="1">ABC-type phosphate/phosphonate transport system substrate-binding protein</fullName>
    </submittedName>
</protein>
<dbReference type="RefSeq" id="WP_110552498.1">
    <property type="nucleotide sequence ID" value="NZ_JACIBU010000001.1"/>
</dbReference>
<dbReference type="Gene3D" id="3.40.190.10">
    <property type="entry name" value="Periplasmic binding protein-like II"/>
    <property type="match status" value="2"/>
</dbReference>
<reference evidence="1 4" key="2">
    <citation type="submission" date="2020-08" db="EMBL/GenBank/DDBJ databases">
        <title>Sequencing the genomes of 1000 actinobacteria strains.</title>
        <authorList>
            <person name="Klenk H.-P."/>
        </authorList>
    </citation>
    <scope>NUCLEOTIDE SEQUENCE [LARGE SCALE GENOMIC DNA]</scope>
    <source>
        <strain evidence="1 4">DSM 16678</strain>
    </source>
</reference>
<name>A0A323V8H3_9ACTN</name>
<organism evidence="2 3">
    <name type="scientific">Modestobacter versicolor</name>
    <dbReference type="NCBI Taxonomy" id="429133"/>
    <lineage>
        <taxon>Bacteria</taxon>
        <taxon>Bacillati</taxon>
        <taxon>Actinomycetota</taxon>
        <taxon>Actinomycetes</taxon>
        <taxon>Geodermatophilales</taxon>
        <taxon>Geodermatophilaceae</taxon>
        <taxon>Modestobacter</taxon>
    </lineage>
</organism>
<dbReference type="EMBL" id="QKNV01000115">
    <property type="protein sequence ID" value="PZA21099.1"/>
    <property type="molecule type" value="Genomic_DNA"/>
</dbReference>
<dbReference type="SUPFAM" id="SSF53850">
    <property type="entry name" value="Periplasmic binding protein-like II"/>
    <property type="match status" value="1"/>
</dbReference>
<proteinExistence type="predicted"/>
<dbReference type="EMBL" id="JACIBU010000001">
    <property type="protein sequence ID" value="MBB3674737.1"/>
    <property type="molecule type" value="Genomic_DNA"/>
</dbReference>
<dbReference type="AlphaFoldDB" id="A0A323V8H3"/>
<reference evidence="2 3" key="1">
    <citation type="submission" date="2018-06" db="EMBL/GenBank/DDBJ databases">
        <title>Draft genome sequence of Modestobacter versicolor CP153-2.</title>
        <authorList>
            <person name="Gundlapally S.R."/>
        </authorList>
    </citation>
    <scope>NUCLEOTIDE SEQUENCE [LARGE SCALE GENOMIC DNA]</scope>
    <source>
        <strain evidence="2 3">CP153-2</strain>
    </source>
</reference>
<dbReference type="Proteomes" id="UP000247602">
    <property type="component" value="Unassembled WGS sequence"/>
</dbReference>
<gene>
    <name evidence="2" type="ORF">DMO24_11985</name>
    <name evidence="1" type="ORF">FHX36_000472</name>
</gene>
<dbReference type="OrthoDB" id="5318791at2"/>
<sequence length="286" mass="30589">MPGDVLVMGAVAYDPKVVTIWEGFRRWLTEAGLPFDFVLYSHYERQVADLVAGSIDAAWNSPLAWVRSVRLAGASGRTVRSAVMRDTDQDLTSVVVVRADSGIEAVADLKGRTLATGAVDSPQATLLPLSFLRAQGLDTEGDLTVRRFDVGVGLHGDHIGGERDAARALMAGQVDAACMIDGNHLLFSQEGVLPSGATRVLAQTPVYDHCTMTLVDTAPAELADRFVDLLLSMSYGDPVVRPLLDLEGLRQWRVGRTSGFGPLTTAVDEQGFYGADGSVLAAGYRP</sequence>
<accession>A0A323V8H3</accession>
<dbReference type="PANTHER" id="PTHR35841:SF1">
    <property type="entry name" value="PHOSPHONATES-BINDING PERIPLASMIC PROTEIN"/>
    <property type="match status" value="1"/>
</dbReference>
<comment type="caution">
    <text evidence="2">The sequence shown here is derived from an EMBL/GenBank/DDBJ whole genome shotgun (WGS) entry which is preliminary data.</text>
</comment>
<evidence type="ECO:0000313" key="3">
    <source>
        <dbReference type="Proteomes" id="UP000247602"/>
    </source>
</evidence>
<evidence type="ECO:0000313" key="1">
    <source>
        <dbReference type="EMBL" id="MBB3674737.1"/>
    </source>
</evidence>